<dbReference type="AlphaFoldDB" id="A0A0L8H321"/>
<accession>A0A0L8H321</accession>
<protein>
    <submittedName>
        <fullName evidence="2">Uncharacterized protein</fullName>
    </submittedName>
</protein>
<reference evidence="2" key="1">
    <citation type="submission" date="2015-07" db="EMBL/GenBank/DDBJ databases">
        <title>MeaNS - Measles Nucleotide Surveillance Program.</title>
        <authorList>
            <person name="Tran T."/>
            <person name="Druce J."/>
        </authorList>
    </citation>
    <scope>NUCLEOTIDE SEQUENCE</scope>
    <source>
        <strain evidence="2">UCB-OBI-ISO-001</strain>
        <tissue evidence="2">Gonad</tissue>
    </source>
</reference>
<name>A0A0L8H321_OCTBM</name>
<evidence type="ECO:0000313" key="2">
    <source>
        <dbReference type="EMBL" id="KOF83663.1"/>
    </source>
</evidence>
<dbReference type="EMBL" id="KQ419401">
    <property type="protein sequence ID" value="KOF83663.1"/>
    <property type="molecule type" value="Genomic_DNA"/>
</dbReference>
<dbReference type="STRING" id="37653.A0A0L8H321"/>
<evidence type="ECO:0000256" key="1">
    <source>
        <dbReference type="SAM" id="MobiDB-lite"/>
    </source>
</evidence>
<feature type="region of interest" description="Disordered" evidence="1">
    <location>
        <begin position="79"/>
        <end position="108"/>
    </location>
</feature>
<sequence length="108" mass="12182">MAERLPWGLKTEGLTPGSVKAISESKLKAFNIGTMNIGKKGLSKKEQEELKRKQDEEATAQVYQEFVASFEDSTKHNKTWIKGGTVHQEKKEGNPNLKKPRSTSRHRS</sequence>
<gene>
    <name evidence="2" type="ORF">OCBIM_22023393mg</name>
</gene>
<dbReference type="OrthoDB" id="377209at2759"/>
<feature type="compositionally biased region" description="Basic residues" evidence="1">
    <location>
        <begin position="98"/>
        <end position="108"/>
    </location>
</feature>
<organism evidence="2">
    <name type="scientific">Octopus bimaculoides</name>
    <name type="common">California two-spotted octopus</name>
    <dbReference type="NCBI Taxonomy" id="37653"/>
    <lineage>
        <taxon>Eukaryota</taxon>
        <taxon>Metazoa</taxon>
        <taxon>Spiralia</taxon>
        <taxon>Lophotrochozoa</taxon>
        <taxon>Mollusca</taxon>
        <taxon>Cephalopoda</taxon>
        <taxon>Coleoidea</taxon>
        <taxon>Octopodiformes</taxon>
        <taxon>Octopoda</taxon>
        <taxon>Incirrata</taxon>
        <taxon>Octopodidae</taxon>
        <taxon>Octopus</taxon>
    </lineage>
</organism>
<proteinExistence type="predicted"/>